<dbReference type="SUPFAM" id="SSF51735">
    <property type="entry name" value="NAD(P)-binding Rossmann-fold domains"/>
    <property type="match status" value="1"/>
</dbReference>
<comment type="caution">
    <text evidence="2">The sequence shown here is derived from an EMBL/GenBank/DDBJ whole genome shotgun (WGS) entry which is preliminary data.</text>
</comment>
<evidence type="ECO:0000313" key="2">
    <source>
        <dbReference type="EMBL" id="MBC2776850.1"/>
    </source>
</evidence>
<proteinExistence type="predicted"/>
<dbReference type="InterPro" id="IPR036291">
    <property type="entry name" value="NAD(P)-bd_dom_sf"/>
</dbReference>
<dbReference type="Gene3D" id="3.40.50.720">
    <property type="entry name" value="NAD(P)-binding Rossmann-like Domain"/>
    <property type="match status" value="1"/>
</dbReference>
<evidence type="ECO:0000259" key="1">
    <source>
        <dbReference type="Pfam" id="PF07993"/>
    </source>
</evidence>
<dbReference type="EMBL" id="JACJVJ010000001">
    <property type="protein sequence ID" value="MBC2776850.1"/>
    <property type="molecule type" value="Genomic_DNA"/>
</dbReference>
<dbReference type="CDD" id="cd05263">
    <property type="entry name" value="MupV_like_SDR_e"/>
    <property type="match status" value="1"/>
</dbReference>
<dbReference type="Pfam" id="PF07993">
    <property type="entry name" value="NAD_binding_4"/>
    <property type="match status" value="1"/>
</dbReference>
<name>A0A842HY51_9SPHN</name>
<dbReference type="GO" id="GO:0004029">
    <property type="term" value="F:aldehyde dehydrogenase (NAD+) activity"/>
    <property type="evidence" value="ECO:0007669"/>
    <property type="project" value="TreeGrafter"/>
</dbReference>
<dbReference type="InterPro" id="IPR051783">
    <property type="entry name" value="NAD(P)-dependent_oxidoreduct"/>
</dbReference>
<reference evidence="2 3" key="1">
    <citation type="submission" date="2020-08" db="EMBL/GenBank/DDBJ databases">
        <title>Draft genome sequence of Parasphingopyxis sp. GrpM-11.</title>
        <authorList>
            <person name="Oh J."/>
            <person name="Roh D.-H."/>
        </authorList>
    </citation>
    <scope>NUCLEOTIDE SEQUENCE [LARGE SCALE GENOMIC DNA]</scope>
    <source>
        <strain evidence="2 3">GrpM-11</strain>
    </source>
</reference>
<dbReference type="PANTHER" id="PTHR48079:SF6">
    <property type="entry name" value="NAD(P)-BINDING DOMAIN-CONTAINING PROTEIN-RELATED"/>
    <property type="match status" value="1"/>
</dbReference>
<feature type="domain" description="Thioester reductase (TE)" evidence="1">
    <location>
        <begin position="20"/>
        <end position="253"/>
    </location>
</feature>
<keyword evidence="3" id="KW-1185">Reference proteome</keyword>
<dbReference type="GO" id="GO:0005737">
    <property type="term" value="C:cytoplasm"/>
    <property type="evidence" value="ECO:0007669"/>
    <property type="project" value="TreeGrafter"/>
</dbReference>
<accession>A0A842HY51</accession>
<protein>
    <submittedName>
        <fullName evidence="2">SDR family oxidoreductase</fullName>
    </submittedName>
</protein>
<organism evidence="2 3">
    <name type="scientific">Parasphingopyxis marina</name>
    <dbReference type="NCBI Taxonomy" id="2761622"/>
    <lineage>
        <taxon>Bacteria</taxon>
        <taxon>Pseudomonadati</taxon>
        <taxon>Pseudomonadota</taxon>
        <taxon>Alphaproteobacteria</taxon>
        <taxon>Sphingomonadales</taxon>
        <taxon>Sphingomonadaceae</taxon>
        <taxon>Parasphingopyxis</taxon>
    </lineage>
</organism>
<dbReference type="Proteomes" id="UP000564378">
    <property type="component" value="Unassembled WGS sequence"/>
</dbReference>
<gene>
    <name evidence="2" type="ORF">H6P80_04375</name>
</gene>
<evidence type="ECO:0000313" key="3">
    <source>
        <dbReference type="Proteomes" id="UP000564378"/>
    </source>
</evidence>
<dbReference type="AlphaFoldDB" id="A0A842HY51"/>
<dbReference type="InterPro" id="IPR013120">
    <property type="entry name" value="FAR_NAD-bd"/>
</dbReference>
<sequence length="375" mass="40232">MRKQATRRFRAAADLTTILVTGAAGLLGGEVAAALAARGHGVIGLVRKNRTVRHGDGEEIETRDWNGSAPAPGEVALVTGDVGEPHLGLAEQDWRELAAQAETILHCAAVVAFDAAPEIYAAVNVGGTRHMLDLARLRPGGPAGFVHVSTAYVCGERQGEVAEDGGEAPVHFANPYEASKAEAESLVRQAIVGGMPAALARPSIIVGRQSDGAIGAFDSIYMAFRLLAEGRIRTIPAEPGATLNFVPLDHVVKGLVRIAERIEEASGRAFHLVAGSPMPVDDFFALVRSYPQFANPELVTPERFDLDMLSPAERRFHRRVAVLYSSYFQRNPLFLEDNIEKLLGRSGPAANGEMMRRQIDFAIRAGFLPVESVTA</sequence>
<dbReference type="PANTHER" id="PTHR48079">
    <property type="entry name" value="PROTEIN YEEZ"/>
    <property type="match status" value="1"/>
</dbReference>